<accession>A0A655VTV4</accession>
<dbReference type="Proteomes" id="UP000046067">
    <property type="component" value="Unassembled WGS sequence"/>
</dbReference>
<evidence type="ECO:0000313" key="3">
    <source>
        <dbReference type="Proteomes" id="UP000041770"/>
    </source>
</evidence>
<gene>
    <name evidence="2" type="ORF">ERS013200_00355</name>
    <name evidence="1" type="ORF">ERS013201_01453</name>
</gene>
<dbReference type="EMBL" id="CWQJ01000007">
    <property type="protein sequence ID" value="CSB97288.1"/>
    <property type="molecule type" value="Genomic_DNA"/>
</dbReference>
<proteinExistence type="predicted"/>
<dbReference type="AlphaFoldDB" id="A0A655VTV4"/>
<name>A0A655VTV4_VIBCL</name>
<organism evidence="1 4">
    <name type="scientific">Vibrio cholerae</name>
    <dbReference type="NCBI Taxonomy" id="666"/>
    <lineage>
        <taxon>Bacteria</taxon>
        <taxon>Pseudomonadati</taxon>
        <taxon>Pseudomonadota</taxon>
        <taxon>Gammaproteobacteria</taxon>
        <taxon>Vibrionales</taxon>
        <taxon>Vibrionaceae</taxon>
        <taxon>Vibrio</taxon>
    </lineage>
</organism>
<evidence type="ECO:0000313" key="1">
    <source>
        <dbReference type="EMBL" id="CSB97288.1"/>
    </source>
</evidence>
<reference evidence="3 4" key="1">
    <citation type="submission" date="2015-07" db="EMBL/GenBank/DDBJ databases">
        <authorList>
            <consortium name="Pathogen Informatics"/>
        </authorList>
    </citation>
    <scope>NUCLEOTIDE SEQUENCE [LARGE SCALE GENOMIC DNA]</scope>
    <source>
        <strain evidence="2 3">A316</strain>
        <strain evidence="1 4">A325</strain>
    </source>
</reference>
<protein>
    <submittedName>
        <fullName evidence="1">Uncharacterized protein</fullName>
    </submittedName>
</protein>
<sequence length="87" mass="9236">MANATISALISNKTSEIHAMPDSTLDLYMYSLLKNPSIGATPDLDKAAITAAIRLSSKTDFKLPSFSRSRVPVALSILPTTIKSAAL</sequence>
<dbReference type="Proteomes" id="UP000041770">
    <property type="component" value="Unassembled WGS sequence"/>
</dbReference>
<evidence type="ECO:0000313" key="2">
    <source>
        <dbReference type="EMBL" id="CSC03546.1"/>
    </source>
</evidence>
<dbReference type="EMBL" id="CWQY01000002">
    <property type="protein sequence ID" value="CSC03546.1"/>
    <property type="molecule type" value="Genomic_DNA"/>
</dbReference>
<evidence type="ECO:0000313" key="4">
    <source>
        <dbReference type="Proteomes" id="UP000046067"/>
    </source>
</evidence>